<evidence type="ECO:0000313" key="1">
    <source>
        <dbReference type="EMBL" id="KAG8182458.1"/>
    </source>
</evidence>
<gene>
    <name evidence="1" type="ORF">JTE90_020379</name>
</gene>
<organism evidence="1 2">
    <name type="scientific">Oedothorax gibbosus</name>
    <dbReference type="NCBI Taxonomy" id="931172"/>
    <lineage>
        <taxon>Eukaryota</taxon>
        <taxon>Metazoa</taxon>
        <taxon>Ecdysozoa</taxon>
        <taxon>Arthropoda</taxon>
        <taxon>Chelicerata</taxon>
        <taxon>Arachnida</taxon>
        <taxon>Araneae</taxon>
        <taxon>Araneomorphae</taxon>
        <taxon>Entelegynae</taxon>
        <taxon>Araneoidea</taxon>
        <taxon>Linyphiidae</taxon>
        <taxon>Erigoninae</taxon>
        <taxon>Oedothorax</taxon>
    </lineage>
</organism>
<comment type="caution">
    <text evidence="1">The sequence shown here is derived from an EMBL/GenBank/DDBJ whole genome shotgun (WGS) entry which is preliminary data.</text>
</comment>
<dbReference type="Proteomes" id="UP000827092">
    <property type="component" value="Unassembled WGS sequence"/>
</dbReference>
<sequence length="125" mass="13925">MQPGSRQSRTVSNNLSSAIKFLLKHQQIYRQNSTAKETGAPDKLSEAHTIRPIHTLLFIIRFLDDDENHLRLFLAPAATDKVPIIPFEHFITCCACAAEDPTLNFVAHKSPCLEGIPAATVWVNC</sequence>
<evidence type="ECO:0000313" key="2">
    <source>
        <dbReference type="Proteomes" id="UP000827092"/>
    </source>
</evidence>
<protein>
    <submittedName>
        <fullName evidence="1">Uncharacterized protein</fullName>
    </submittedName>
</protein>
<dbReference type="EMBL" id="JAFNEN010000461">
    <property type="protein sequence ID" value="KAG8182458.1"/>
    <property type="molecule type" value="Genomic_DNA"/>
</dbReference>
<accession>A0AAV6UFL5</accession>
<name>A0AAV6UFL5_9ARAC</name>
<keyword evidence="2" id="KW-1185">Reference proteome</keyword>
<reference evidence="1 2" key="1">
    <citation type="journal article" date="2022" name="Nat. Ecol. Evol.">
        <title>A masculinizing supergene underlies an exaggerated male reproductive morph in a spider.</title>
        <authorList>
            <person name="Hendrickx F."/>
            <person name="De Corte Z."/>
            <person name="Sonet G."/>
            <person name="Van Belleghem S.M."/>
            <person name="Kostlbacher S."/>
            <person name="Vangestel C."/>
        </authorList>
    </citation>
    <scope>NUCLEOTIDE SEQUENCE [LARGE SCALE GENOMIC DNA]</scope>
    <source>
        <strain evidence="1">W744_W776</strain>
    </source>
</reference>
<proteinExistence type="predicted"/>
<dbReference type="AlphaFoldDB" id="A0AAV6UFL5"/>